<feature type="compositionally biased region" description="Basic and acidic residues" evidence="1">
    <location>
        <begin position="76"/>
        <end position="88"/>
    </location>
</feature>
<dbReference type="EMBL" id="JAGEMI010000001">
    <property type="protein sequence ID" value="MBO1866597.1"/>
    <property type="molecule type" value="Genomic_DNA"/>
</dbReference>
<organism evidence="2">
    <name type="scientific">Bradyrhizobium barranii subsp. barranii</name>
    <dbReference type="NCBI Taxonomy" id="2823807"/>
    <lineage>
        <taxon>Bacteria</taxon>
        <taxon>Pseudomonadati</taxon>
        <taxon>Pseudomonadota</taxon>
        <taxon>Alphaproteobacteria</taxon>
        <taxon>Hyphomicrobiales</taxon>
        <taxon>Nitrobacteraceae</taxon>
        <taxon>Bradyrhizobium</taxon>
        <taxon>Bradyrhizobium barranii</taxon>
    </lineage>
</organism>
<sequence>MLGKGFFGAEVFDQLDDLETLSRPELQERAKQAQTFNGAACRRAELEVQFSREIEVFHLAPMTSISPRDQTSSSRSRTEHHDRTPWWP</sequence>
<name>A0A939MID2_9BRAD</name>
<feature type="compositionally biased region" description="Polar residues" evidence="1">
    <location>
        <begin position="63"/>
        <end position="75"/>
    </location>
</feature>
<reference evidence="2" key="1">
    <citation type="submission" date="2021-03" db="EMBL/GenBank/DDBJ databases">
        <title>Whole Genome Sequence of Bradyrhizobium sp. Strain 144S4.</title>
        <authorList>
            <person name="Bromfield E.S.P."/>
            <person name="Cloutier S."/>
        </authorList>
    </citation>
    <scope>NUCLEOTIDE SEQUENCE [LARGE SCALE GENOMIC DNA]</scope>
    <source>
        <strain evidence="2">144S4</strain>
    </source>
</reference>
<evidence type="ECO:0000256" key="1">
    <source>
        <dbReference type="SAM" id="MobiDB-lite"/>
    </source>
</evidence>
<comment type="caution">
    <text evidence="2">The sequence shown here is derived from an EMBL/GenBank/DDBJ whole genome shotgun (WGS) entry which is preliminary data.</text>
</comment>
<dbReference type="AlphaFoldDB" id="A0A939MID2"/>
<gene>
    <name evidence="2" type="ORF">J4G43_38615</name>
</gene>
<feature type="region of interest" description="Disordered" evidence="1">
    <location>
        <begin position="61"/>
        <end position="88"/>
    </location>
</feature>
<accession>A0A939MID2</accession>
<evidence type="ECO:0000313" key="2">
    <source>
        <dbReference type="EMBL" id="MBO1866597.1"/>
    </source>
</evidence>
<proteinExistence type="predicted"/>
<protein>
    <submittedName>
        <fullName evidence="2">Uncharacterized protein</fullName>
    </submittedName>
</protein>